<accession>A0A9Q1ZAY2</accession>
<reference evidence="2 3" key="1">
    <citation type="submission" date="2015-07" db="EMBL/GenBank/DDBJ databases">
        <title>Draft genome sequences of 17 French Clostridium botulinum group III.</title>
        <authorList>
            <person name="Woudstra C."/>
            <person name="Le Marechal C."/>
            <person name="Souillard R."/>
            <person name="Bayon-Auboyer M.-H."/>
            <person name="Dessouter D."/>
            <person name="Fach P."/>
        </authorList>
    </citation>
    <scope>NUCLEOTIDE SEQUENCE [LARGE SCALE GENOMIC DNA]</scope>
    <source>
        <strain evidence="2 3">12LNRI-CD</strain>
    </source>
</reference>
<keyword evidence="1" id="KW-1133">Transmembrane helix</keyword>
<gene>
    <name evidence="2" type="ORF">ADU74_07550</name>
</gene>
<feature type="transmembrane region" description="Helical" evidence="1">
    <location>
        <begin position="53"/>
        <end position="72"/>
    </location>
</feature>
<comment type="caution">
    <text evidence="2">The sequence shown here is derived from an EMBL/GenBank/DDBJ whole genome shotgun (WGS) entry which is preliminary data.</text>
</comment>
<dbReference type="AlphaFoldDB" id="A0A9Q1ZAY2"/>
<organism evidence="2 3">
    <name type="scientific">Clostridium botulinum</name>
    <dbReference type="NCBI Taxonomy" id="1491"/>
    <lineage>
        <taxon>Bacteria</taxon>
        <taxon>Bacillati</taxon>
        <taxon>Bacillota</taxon>
        <taxon>Clostridia</taxon>
        <taxon>Eubacteriales</taxon>
        <taxon>Clostridiaceae</taxon>
        <taxon>Clostridium</taxon>
    </lineage>
</organism>
<name>A0A9Q1ZAY2_CLOBO</name>
<sequence length="76" mass="8812">MNKKIICTLTFILSFASLLISIKLFWNTSIFVDEYNLTPAIVDGGDFWLSMDWLRLLLLLLLSIISFISIFVRPKQ</sequence>
<dbReference type="Proteomes" id="UP000037540">
    <property type="component" value="Unassembled WGS sequence"/>
</dbReference>
<evidence type="ECO:0000313" key="3">
    <source>
        <dbReference type="Proteomes" id="UP000037540"/>
    </source>
</evidence>
<proteinExistence type="predicted"/>
<evidence type="ECO:0000313" key="2">
    <source>
        <dbReference type="EMBL" id="KOA87424.1"/>
    </source>
</evidence>
<keyword evidence="1" id="KW-0472">Membrane</keyword>
<dbReference type="OrthoDB" id="1758063at2"/>
<dbReference type="EMBL" id="LGVR01000039">
    <property type="protein sequence ID" value="KOA87424.1"/>
    <property type="molecule type" value="Genomic_DNA"/>
</dbReference>
<keyword evidence="1" id="KW-0812">Transmembrane</keyword>
<dbReference type="RefSeq" id="WP_019278699.1">
    <property type="nucleotide sequence ID" value="NZ_LGVO01000004.1"/>
</dbReference>
<protein>
    <submittedName>
        <fullName evidence="2">Uncharacterized protein</fullName>
    </submittedName>
</protein>
<evidence type="ECO:0000256" key="1">
    <source>
        <dbReference type="SAM" id="Phobius"/>
    </source>
</evidence>